<evidence type="ECO:0000313" key="2">
    <source>
        <dbReference type="Proteomes" id="UP000619033"/>
    </source>
</evidence>
<sequence length="523" mass="57310">MLVAAGLVATAFLTALAALTLFRAFELRDTKSRGQSLFSDRTAGTVFLFDGETLVDLSPSARSLLSSIPGPGGPLARLQRFLAPPFPELAGQIATLPERGRLDLVSDPAMTRTTLLSVEERGGLIRLALAEPGGAPGNGPDPFSFAALQQEVEDLRNVVTEMPCLCWREDAAGDIIWSNTAYLLMATEALRPGEELGWPLPRLFDRTATTQNAPGQRARLALSNRRELWFQLESGVGETSAGVFFATPVDALVQAETSRKETLLTVSKTFAHLPIGVAVFDQHRQLRILNPALLDLTRLPAELLMSKTSLISFLDALREARILPEPKDYKSWREDLVNMERAASEGLYQETWNLPHGQVFRVSGRPYADGGLMLMFEDVSTETMRARRYRADLELGQSVIDSMEEAIAVFSREGQLVMTNAHYGQLWGRDGAEELGAVPVSQLASYWQSLTAPGARWSEVEAYVSTVGNRVPWDGEVRLTDGRALRFRCAPLAAGATLVAFSILKGVTGEGVTRPIERKQRRG</sequence>
<dbReference type="Gene3D" id="3.30.450.20">
    <property type="entry name" value="PAS domain"/>
    <property type="match status" value="1"/>
</dbReference>
<dbReference type="EMBL" id="JAESVP010000006">
    <property type="protein sequence ID" value="MBL4929043.1"/>
    <property type="molecule type" value="Genomic_DNA"/>
</dbReference>
<reference evidence="1" key="1">
    <citation type="submission" date="2021-01" db="EMBL/GenBank/DDBJ databases">
        <title>Genome seq and assembly of Tabrizicola sp. KVB23.</title>
        <authorList>
            <person name="Chhetri G."/>
        </authorList>
    </citation>
    <scope>NUCLEOTIDE SEQUENCE</scope>
    <source>
        <strain evidence="1">KVB23</strain>
    </source>
</reference>
<proteinExistence type="predicted"/>
<protein>
    <submittedName>
        <fullName evidence="1">PAS-domain containing protein</fullName>
    </submittedName>
</protein>
<comment type="caution">
    <text evidence="1">The sequence shown here is derived from an EMBL/GenBank/DDBJ whole genome shotgun (WGS) entry which is preliminary data.</text>
</comment>
<keyword evidence="2" id="KW-1185">Reference proteome</keyword>
<dbReference type="InterPro" id="IPR035965">
    <property type="entry name" value="PAS-like_dom_sf"/>
</dbReference>
<dbReference type="AlphaFoldDB" id="A0A8J7MRN9"/>
<accession>A0A8J7MRN9</accession>
<dbReference type="Proteomes" id="UP000619033">
    <property type="component" value="Unassembled WGS sequence"/>
</dbReference>
<dbReference type="SUPFAM" id="SSF55785">
    <property type="entry name" value="PYP-like sensor domain (PAS domain)"/>
    <property type="match status" value="2"/>
</dbReference>
<evidence type="ECO:0000313" key="1">
    <source>
        <dbReference type="EMBL" id="MBL4929043.1"/>
    </source>
</evidence>
<organism evidence="1 2">
    <name type="scientific">Fuscibacter oryzae</name>
    <dbReference type="NCBI Taxonomy" id="2803939"/>
    <lineage>
        <taxon>Bacteria</taxon>
        <taxon>Pseudomonadati</taxon>
        <taxon>Pseudomonadota</taxon>
        <taxon>Alphaproteobacteria</taxon>
        <taxon>Rhodobacterales</taxon>
        <taxon>Paracoccaceae</taxon>
        <taxon>Fuscibacter</taxon>
    </lineage>
</organism>
<gene>
    <name evidence="1" type="ORF">JI744_13090</name>
</gene>
<dbReference type="Pfam" id="PF12860">
    <property type="entry name" value="PAS_7"/>
    <property type="match status" value="2"/>
</dbReference>
<name>A0A8J7MRN9_9RHOB</name>
<dbReference type="RefSeq" id="WP_202661734.1">
    <property type="nucleotide sequence ID" value="NZ_JAESVP010000006.1"/>
</dbReference>